<keyword evidence="1" id="KW-1133">Transmembrane helix</keyword>
<keyword evidence="1" id="KW-0812">Transmembrane</keyword>
<name>A0A7I4Z1L0_HAECO</name>
<keyword evidence="1" id="KW-0472">Membrane</keyword>
<proteinExistence type="predicted"/>
<keyword evidence="2" id="KW-1185">Reference proteome</keyword>
<organism evidence="2 3">
    <name type="scientific">Haemonchus contortus</name>
    <name type="common">Barber pole worm</name>
    <dbReference type="NCBI Taxonomy" id="6289"/>
    <lineage>
        <taxon>Eukaryota</taxon>
        <taxon>Metazoa</taxon>
        <taxon>Ecdysozoa</taxon>
        <taxon>Nematoda</taxon>
        <taxon>Chromadorea</taxon>
        <taxon>Rhabditida</taxon>
        <taxon>Rhabditina</taxon>
        <taxon>Rhabditomorpha</taxon>
        <taxon>Strongyloidea</taxon>
        <taxon>Trichostrongylidae</taxon>
        <taxon>Haemonchus</taxon>
    </lineage>
</organism>
<evidence type="ECO:0000256" key="1">
    <source>
        <dbReference type="SAM" id="Phobius"/>
    </source>
</evidence>
<protein>
    <submittedName>
        <fullName evidence="3">Retrotransposon hot spot (RHS) protein</fullName>
    </submittedName>
</protein>
<feature type="transmembrane region" description="Helical" evidence="1">
    <location>
        <begin position="192"/>
        <end position="209"/>
    </location>
</feature>
<dbReference type="AlphaFoldDB" id="A0A7I4Z1L0"/>
<dbReference type="WBParaSite" id="HCON_00177880-00001">
    <property type="protein sequence ID" value="HCON_00177880-00001"/>
    <property type="gene ID" value="HCON_00177880"/>
</dbReference>
<dbReference type="OrthoDB" id="5865762at2759"/>
<reference evidence="3" key="1">
    <citation type="submission" date="2020-12" db="UniProtKB">
        <authorList>
            <consortium name="WormBaseParasite"/>
        </authorList>
    </citation>
    <scope>IDENTIFICATION</scope>
    <source>
        <strain evidence="3">MHco3</strain>
    </source>
</reference>
<dbReference type="Proteomes" id="UP000025227">
    <property type="component" value="Unplaced"/>
</dbReference>
<evidence type="ECO:0000313" key="3">
    <source>
        <dbReference type="WBParaSite" id="HCON_00177880-00001"/>
    </source>
</evidence>
<sequence length="242" mass="27699">MNTERITQHSAIQGHCVETSYEEALRAVRQELKEDVIKGRPRKEGYVGFIAGEGALALEKDGRRGEIVIKMAMTFDRVLEILEKWSTFRTWVIMWPIDPKMDEEKLEKLLKLVRSQANSAGKIVTIWPPVNERNMVKWRAVQELWSALDTTLQKIDDGNQFFATAGSKVMDGKKHCVEEVCMACMGMYGYKWVCMYGYIWVCTGLYVWVCRVCMGMYGCVWVCMGMHGYGCMGMYALVCMCG</sequence>
<accession>A0A7I4Z1L0</accession>
<feature type="transmembrane region" description="Helical" evidence="1">
    <location>
        <begin position="215"/>
        <end position="238"/>
    </location>
</feature>
<evidence type="ECO:0000313" key="2">
    <source>
        <dbReference type="Proteomes" id="UP000025227"/>
    </source>
</evidence>